<keyword evidence="4 5" id="KW-0472">Membrane</keyword>
<feature type="transmembrane region" description="Helical" evidence="5">
    <location>
        <begin position="245"/>
        <end position="270"/>
    </location>
</feature>
<sequence>MLGYTLPQKKRKTIMEELDLMNDKITAAINKKVALANTSVWQYGLRAIFAGIYLGIGCGVAFMTAEQISAVHPDLGRFAYALLFPWCLVMIIFLNGELTTSNMMYFANGLYRKVVKPADAAKVLALCTLFNLIGCVAIAWVLSQTLGFNDIDASHYLISAVQGKIDKSYGLVFLDGIVANMLVNITVIGIMFMKDNSTKIPYILGIIFIFAFYGFEHVIANFVTYSLAAFTLPSAIEGFTLSHVLLQWLVAWLGNFVGGGVVMGIGYGFLNKGQDIYTD</sequence>
<dbReference type="Proteomes" id="UP000234239">
    <property type="component" value="Unassembled WGS sequence"/>
</dbReference>
<evidence type="ECO:0000256" key="2">
    <source>
        <dbReference type="ARBA" id="ARBA00022692"/>
    </source>
</evidence>
<evidence type="ECO:0000256" key="1">
    <source>
        <dbReference type="ARBA" id="ARBA00004141"/>
    </source>
</evidence>
<gene>
    <name evidence="6" type="ORF">CYJ28_03590</name>
</gene>
<reference evidence="6 7" key="1">
    <citation type="submission" date="2017-12" db="EMBL/GenBank/DDBJ databases">
        <title>Phylogenetic diversity of female urinary microbiome.</title>
        <authorList>
            <person name="Thomas-White K."/>
            <person name="Wolfe A.J."/>
        </authorList>
    </citation>
    <scope>NUCLEOTIDE SEQUENCE [LARGE SCALE GENOMIC DNA]</scope>
    <source>
        <strain evidence="6 7">UMB0139</strain>
    </source>
</reference>
<organism evidence="6 7">
    <name type="scientific">Aerococcus sanguinicola</name>
    <dbReference type="NCBI Taxonomy" id="119206"/>
    <lineage>
        <taxon>Bacteria</taxon>
        <taxon>Bacillati</taxon>
        <taxon>Bacillota</taxon>
        <taxon>Bacilli</taxon>
        <taxon>Lactobacillales</taxon>
        <taxon>Aerococcaceae</taxon>
        <taxon>Aerococcus</taxon>
    </lineage>
</organism>
<comment type="caution">
    <text evidence="6">The sequence shown here is derived from an EMBL/GenBank/DDBJ whole genome shotgun (WGS) entry which is preliminary data.</text>
</comment>
<feature type="transmembrane region" description="Helical" evidence="5">
    <location>
        <begin position="120"/>
        <end position="142"/>
    </location>
</feature>
<dbReference type="InterPro" id="IPR023271">
    <property type="entry name" value="Aquaporin-like"/>
</dbReference>
<feature type="transmembrane region" description="Helical" evidence="5">
    <location>
        <begin position="169"/>
        <end position="190"/>
    </location>
</feature>
<dbReference type="GO" id="GO:0015499">
    <property type="term" value="F:formate transmembrane transporter activity"/>
    <property type="evidence" value="ECO:0007669"/>
    <property type="project" value="TreeGrafter"/>
</dbReference>
<evidence type="ECO:0000256" key="4">
    <source>
        <dbReference type="ARBA" id="ARBA00023136"/>
    </source>
</evidence>
<evidence type="ECO:0000256" key="5">
    <source>
        <dbReference type="SAM" id="Phobius"/>
    </source>
</evidence>
<feature type="transmembrane region" description="Helical" evidence="5">
    <location>
        <begin position="47"/>
        <end position="65"/>
    </location>
</feature>
<dbReference type="OrthoDB" id="9786493at2"/>
<accession>A0A2I1MPZ0</accession>
<name>A0A2I1MPZ0_9LACT</name>
<dbReference type="Pfam" id="PF01226">
    <property type="entry name" value="Form_Nir_trans"/>
    <property type="match status" value="1"/>
</dbReference>
<dbReference type="EMBL" id="PKGY01000002">
    <property type="protein sequence ID" value="PKZ22210.1"/>
    <property type="molecule type" value="Genomic_DNA"/>
</dbReference>
<evidence type="ECO:0000256" key="3">
    <source>
        <dbReference type="ARBA" id="ARBA00022989"/>
    </source>
</evidence>
<dbReference type="PANTHER" id="PTHR30520:SF8">
    <property type="entry name" value="NITRITE TRANSPORTER NIRC"/>
    <property type="match status" value="1"/>
</dbReference>
<dbReference type="GO" id="GO:0005886">
    <property type="term" value="C:plasma membrane"/>
    <property type="evidence" value="ECO:0007669"/>
    <property type="project" value="TreeGrafter"/>
</dbReference>
<dbReference type="AlphaFoldDB" id="A0A2I1MPZ0"/>
<keyword evidence="3 5" id="KW-1133">Transmembrane helix</keyword>
<evidence type="ECO:0000313" key="6">
    <source>
        <dbReference type="EMBL" id="PKZ22210.1"/>
    </source>
</evidence>
<feature type="transmembrane region" description="Helical" evidence="5">
    <location>
        <begin position="77"/>
        <end position="99"/>
    </location>
</feature>
<evidence type="ECO:0000313" key="7">
    <source>
        <dbReference type="Proteomes" id="UP000234239"/>
    </source>
</evidence>
<comment type="subcellular location">
    <subcellularLocation>
        <location evidence="1">Membrane</location>
        <topology evidence="1">Multi-pass membrane protein</topology>
    </subcellularLocation>
</comment>
<dbReference type="PANTHER" id="PTHR30520">
    <property type="entry name" value="FORMATE TRANSPORTER-RELATED"/>
    <property type="match status" value="1"/>
</dbReference>
<proteinExistence type="predicted"/>
<feature type="transmembrane region" description="Helical" evidence="5">
    <location>
        <begin position="202"/>
        <end position="225"/>
    </location>
</feature>
<dbReference type="Gene3D" id="1.20.1080.10">
    <property type="entry name" value="Glycerol uptake facilitator protein"/>
    <property type="match status" value="1"/>
</dbReference>
<keyword evidence="2 5" id="KW-0812">Transmembrane</keyword>
<protein>
    <submittedName>
        <fullName evidence="6">Formate/nitrite transporter family protein</fullName>
    </submittedName>
</protein>
<dbReference type="InterPro" id="IPR000292">
    <property type="entry name" value="For/NO2_transpt"/>
</dbReference>